<feature type="compositionally biased region" description="Low complexity" evidence="5">
    <location>
        <begin position="497"/>
        <end position="506"/>
    </location>
</feature>
<sequence length="665" mass="69535">MPAVKRIVEGVSGVPANAQRLLCRGRVLADEASMESARVEDGDTLLLVTRAPETEANPNLARDPHAPENAEARGNGRGEGTIGDLSQMITSLLTANPAMLGAVGPAGGAVTVEFSIGGPPMGGGGARAPAAGQRREERAAGRGGRGQPTNATATTAVQQNTPEETLRRYLQNVLRLLRGLQVRSTPLSTPGDGNSVASEDASRTIEQRPIHFGVQCDACEVIPVRGTRYKSVAHDDYDLCERCFFAGRGAACGPYAKLDLPLPAGLPPVVQNDDETDMNQGTTREQRSEADVDTLGGMLSTAGEIARQAAPLIDVVAARFARDSRQNTVETQAANLQVASLMHSVGALWCELARCMAVVPPPPGVMTPQGAAIAGDDINNAQSFFSYPQVSYIANSGEFPHTRPPGMPLHTQDGLFVQGNPQAQAVRPVGVMHVMHQVHGLQQGLEGLPPELRELLMRQAAQATPAPGTNPAASAATTEAQQPPPPSQMVNPHGRRQAQAQSSQRALSRFLGSVLRAIPSPSFMTSQADHTIDATTQSGGIQIPTVPAHRDSTTLAHDLNSAVTGAAGQRPPVAPSQPVGTVPTSATSANDSISRSGQNETPNRARTRGDSKEEDANGRAAKASNTGNGMSPAASAAHLARDQATKSNLGASTSHVTRNEEDDKE</sequence>
<dbReference type="PROSITE" id="PS50135">
    <property type="entry name" value="ZF_ZZ_2"/>
    <property type="match status" value="1"/>
</dbReference>
<dbReference type="SMART" id="SM00291">
    <property type="entry name" value="ZnF_ZZ"/>
    <property type="match status" value="1"/>
</dbReference>
<dbReference type="GO" id="GO:0036503">
    <property type="term" value="P:ERAD pathway"/>
    <property type="evidence" value="ECO:0007669"/>
    <property type="project" value="TreeGrafter"/>
</dbReference>
<evidence type="ECO:0000256" key="3">
    <source>
        <dbReference type="ARBA" id="ARBA00022833"/>
    </source>
</evidence>
<feature type="compositionally biased region" description="Low complexity" evidence="5">
    <location>
        <begin position="471"/>
        <end position="481"/>
    </location>
</feature>
<evidence type="ECO:0000259" key="6">
    <source>
        <dbReference type="PROSITE" id="PS50053"/>
    </source>
</evidence>
<evidence type="ECO:0000313" key="9">
    <source>
        <dbReference type="Proteomes" id="UP000001568"/>
    </source>
</evidence>
<dbReference type="OMA" id="WCELARC"/>
<evidence type="ECO:0000256" key="1">
    <source>
        <dbReference type="ARBA" id="ARBA00022723"/>
    </source>
</evidence>
<dbReference type="Gene3D" id="3.30.60.90">
    <property type="match status" value="1"/>
</dbReference>
<feature type="region of interest" description="Disordered" evidence="5">
    <location>
        <begin position="565"/>
        <end position="665"/>
    </location>
</feature>
<dbReference type="GO" id="GO:0071818">
    <property type="term" value="C:BAT3 complex"/>
    <property type="evidence" value="ECO:0007669"/>
    <property type="project" value="TreeGrafter"/>
</dbReference>
<evidence type="ECO:0000313" key="8">
    <source>
        <dbReference type="EMBL" id="ABO94954.1"/>
    </source>
</evidence>
<feature type="compositionally biased region" description="Polar residues" evidence="5">
    <location>
        <begin position="645"/>
        <end position="656"/>
    </location>
</feature>
<dbReference type="Gene3D" id="3.10.20.90">
    <property type="entry name" value="Phosphatidylinositol 3-kinase Catalytic Subunit, Chain A, domain 1"/>
    <property type="match status" value="1"/>
</dbReference>
<dbReference type="Pfam" id="PF00569">
    <property type="entry name" value="ZZ"/>
    <property type="match status" value="1"/>
</dbReference>
<keyword evidence="9" id="KW-1185">Reference proteome</keyword>
<dbReference type="PROSITE" id="PS01357">
    <property type="entry name" value="ZF_ZZ_1"/>
    <property type="match status" value="1"/>
</dbReference>
<evidence type="ECO:0000256" key="4">
    <source>
        <dbReference type="PROSITE-ProRule" id="PRU00228"/>
    </source>
</evidence>
<name>A4RUF1_OSTLU</name>
<dbReference type="PANTHER" id="PTHR15204:SF0">
    <property type="entry name" value="LARGE PROLINE-RICH PROTEIN BAG6"/>
    <property type="match status" value="1"/>
</dbReference>
<keyword evidence="2 4" id="KW-0863">Zinc-finger</keyword>
<dbReference type="SUPFAM" id="SSF54236">
    <property type="entry name" value="Ubiquitin-like"/>
    <property type="match status" value="1"/>
</dbReference>
<dbReference type="Gramene" id="ABO94954">
    <property type="protein sequence ID" value="ABO94954"/>
    <property type="gene ID" value="OSTLU_24228"/>
</dbReference>
<dbReference type="HOGENOM" id="CLU_413000_0_0_1"/>
<evidence type="ECO:0008006" key="10">
    <source>
        <dbReference type="Google" id="ProtNLM"/>
    </source>
</evidence>
<feature type="compositionally biased region" description="Basic and acidic residues" evidence="5">
    <location>
        <begin position="62"/>
        <end position="76"/>
    </location>
</feature>
<feature type="compositionally biased region" description="Low complexity" evidence="5">
    <location>
        <begin position="147"/>
        <end position="159"/>
    </location>
</feature>
<dbReference type="PROSITE" id="PS50053">
    <property type="entry name" value="UBIQUITIN_2"/>
    <property type="match status" value="1"/>
</dbReference>
<dbReference type="Pfam" id="PF00240">
    <property type="entry name" value="ubiquitin"/>
    <property type="match status" value="1"/>
</dbReference>
<feature type="region of interest" description="Disordered" evidence="5">
    <location>
        <begin position="120"/>
        <end position="159"/>
    </location>
</feature>
<feature type="domain" description="Ubiquitin-like" evidence="6">
    <location>
        <begin position="1"/>
        <end position="54"/>
    </location>
</feature>
<dbReference type="PANTHER" id="PTHR15204">
    <property type="entry name" value="LARGE PROLINE-RICH PROTEIN BAG6"/>
    <property type="match status" value="1"/>
</dbReference>
<evidence type="ECO:0000256" key="2">
    <source>
        <dbReference type="ARBA" id="ARBA00022771"/>
    </source>
</evidence>
<proteinExistence type="predicted"/>
<evidence type="ECO:0000256" key="5">
    <source>
        <dbReference type="SAM" id="MobiDB-lite"/>
    </source>
</evidence>
<dbReference type="AlphaFoldDB" id="A4RUF1"/>
<dbReference type="KEGG" id="olu:OSTLU_24228"/>
<evidence type="ECO:0000259" key="7">
    <source>
        <dbReference type="PROSITE" id="PS50135"/>
    </source>
</evidence>
<dbReference type="InterPro" id="IPR000626">
    <property type="entry name" value="Ubiquitin-like_dom"/>
</dbReference>
<gene>
    <name evidence="8" type="ORF">OSTLU_24228</name>
</gene>
<dbReference type="SUPFAM" id="SSF57850">
    <property type="entry name" value="RING/U-box"/>
    <property type="match status" value="1"/>
</dbReference>
<organism evidence="8 9">
    <name type="scientific">Ostreococcus lucimarinus (strain CCE9901)</name>
    <dbReference type="NCBI Taxonomy" id="436017"/>
    <lineage>
        <taxon>Eukaryota</taxon>
        <taxon>Viridiplantae</taxon>
        <taxon>Chlorophyta</taxon>
        <taxon>Mamiellophyceae</taxon>
        <taxon>Mamiellales</taxon>
        <taxon>Bathycoccaceae</taxon>
        <taxon>Ostreococcus</taxon>
    </lineage>
</organism>
<feature type="domain" description="ZZ-type" evidence="7">
    <location>
        <begin position="211"/>
        <end position="274"/>
    </location>
</feature>
<dbReference type="InterPro" id="IPR029071">
    <property type="entry name" value="Ubiquitin-like_domsf"/>
</dbReference>
<dbReference type="EMBL" id="CP000583">
    <property type="protein sequence ID" value="ABO94954.1"/>
    <property type="molecule type" value="Genomic_DNA"/>
</dbReference>
<protein>
    <recommendedName>
        <fullName evidence="10">ZZ-type domain-containing protein</fullName>
    </recommendedName>
</protein>
<dbReference type="GO" id="GO:0051787">
    <property type="term" value="F:misfolded protein binding"/>
    <property type="evidence" value="ECO:0007669"/>
    <property type="project" value="TreeGrafter"/>
</dbReference>
<keyword evidence="3" id="KW-0862">Zinc</keyword>
<dbReference type="InterPro" id="IPR043145">
    <property type="entry name" value="Znf_ZZ_sf"/>
</dbReference>
<feature type="compositionally biased region" description="Basic and acidic residues" evidence="5">
    <location>
        <begin position="607"/>
        <end position="617"/>
    </location>
</feature>
<accession>A4RUF1</accession>
<feature type="region of interest" description="Disordered" evidence="5">
    <location>
        <begin position="54"/>
        <end position="82"/>
    </location>
</feature>
<dbReference type="OrthoDB" id="498990at2759"/>
<reference evidence="8 9" key="1">
    <citation type="journal article" date="2007" name="Proc. Natl. Acad. Sci. U.S.A.">
        <title>The tiny eukaryote Ostreococcus provides genomic insights into the paradox of plankton speciation.</title>
        <authorList>
            <person name="Palenik B."/>
            <person name="Grimwood J."/>
            <person name="Aerts A."/>
            <person name="Rouze P."/>
            <person name="Salamov A."/>
            <person name="Putnam N."/>
            <person name="Dupont C."/>
            <person name="Jorgensen R."/>
            <person name="Derelle E."/>
            <person name="Rombauts S."/>
            <person name="Zhou K."/>
            <person name="Otillar R."/>
            <person name="Merchant S.S."/>
            <person name="Podell S."/>
            <person name="Gaasterland T."/>
            <person name="Napoli C."/>
            <person name="Gendler K."/>
            <person name="Manuell A."/>
            <person name="Tai V."/>
            <person name="Vallon O."/>
            <person name="Piganeau G."/>
            <person name="Jancek S."/>
            <person name="Heijde M."/>
            <person name="Jabbari K."/>
            <person name="Bowler C."/>
            <person name="Lohr M."/>
            <person name="Robbens S."/>
            <person name="Werner G."/>
            <person name="Dubchak I."/>
            <person name="Pazour G.J."/>
            <person name="Ren Q."/>
            <person name="Paulsen I."/>
            <person name="Delwiche C."/>
            <person name="Schmutz J."/>
            <person name="Rokhsar D."/>
            <person name="Van de Peer Y."/>
            <person name="Moreau H."/>
            <person name="Grigoriev I.V."/>
        </authorList>
    </citation>
    <scope>NUCLEOTIDE SEQUENCE [LARGE SCALE GENOMIC DNA]</scope>
    <source>
        <strain evidence="8 9">CCE9901</strain>
    </source>
</reference>
<dbReference type="GO" id="GO:0008270">
    <property type="term" value="F:zinc ion binding"/>
    <property type="evidence" value="ECO:0007669"/>
    <property type="project" value="UniProtKB-KW"/>
</dbReference>
<dbReference type="InterPro" id="IPR000433">
    <property type="entry name" value="Znf_ZZ"/>
</dbReference>
<feature type="region of interest" description="Disordered" evidence="5">
    <location>
        <begin position="461"/>
        <end position="506"/>
    </location>
</feature>
<dbReference type="STRING" id="436017.A4RUF1"/>
<keyword evidence="1" id="KW-0479">Metal-binding</keyword>
<dbReference type="GeneID" id="5000985"/>
<dbReference type="GO" id="GO:0031593">
    <property type="term" value="F:polyubiquitin modification-dependent protein binding"/>
    <property type="evidence" value="ECO:0007669"/>
    <property type="project" value="TreeGrafter"/>
</dbReference>
<dbReference type="Proteomes" id="UP000001568">
    <property type="component" value="Chromosome 3"/>
</dbReference>
<dbReference type="RefSeq" id="XP_001416661.1">
    <property type="nucleotide sequence ID" value="XM_001416624.1"/>
</dbReference>
<feature type="compositionally biased region" description="Polar residues" evidence="5">
    <location>
        <begin position="578"/>
        <end position="604"/>
    </location>
</feature>